<dbReference type="InterPro" id="IPR047611">
    <property type="entry name" value="RepABC_RepC"/>
</dbReference>
<feature type="region of interest" description="Disordered" evidence="1">
    <location>
        <begin position="227"/>
        <end position="259"/>
    </location>
</feature>
<evidence type="ECO:0000256" key="1">
    <source>
        <dbReference type="SAM" id="MobiDB-lite"/>
    </source>
</evidence>
<evidence type="ECO:0000259" key="2">
    <source>
        <dbReference type="Pfam" id="PF03428"/>
    </source>
</evidence>
<accession>A0A1G4UQ23</accession>
<feature type="domain" description="Plasmid replication protein C C-terminal" evidence="3">
    <location>
        <begin position="264"/>
        <end position="360"/>
    </location>
</feature>
<evidence type="ECO:0000313" key="5">
    <source>
        <dbReference type="Proteomes" id="UP000198889"/>
    </source>
</evidence>
<dbReference type="Pfam" id="PF11800">
    <property type="entry name" value="RP-C_C"/>
    <property type="match status" value="1"/>
</dbReference>
<protein>
    <submittedName>
        <fullName evidence="4">Replication initiation protein RepC</fullName>
    </submittedName>
</protein>
<name>A0A1G4UQ23_9HYPH</name>
<dbReference type="RefSeq" id="WP_162841850.1">
    <property type="nucleotide sequence ID" value="NZ_FMTP01000010.1"/>
</dbReference>
<evidence type="ECO:0000259" key="3">
    <source>
        <dbReference type="Pfam" id="PF11800"/>
    </source>
</evidence>
<gene>
    <name evidence="4" type="ORF">SAMN05660859_0108</name>
</gene>
<dbReference type="Pfam" id="PF03428">
    <property type="entry name" value="RP-C"/>
    <property type="match status" value="1"/>
</dbReference>
<keyword evidence="5" id="KW-1185">Reference proteome</keyword>
<sequence length="375" mass="42298">MRTQSTGWRSLPPVGPTPAEIKKAEKLELFEAARLCARVMQPTAAARFVLETLCTFYAGRPIEGRMLVWPSNELLCERTGLGERTVRLAARQLITMGILRAKDSPNGKRFAQRNAKGQIVTAYGFDLSPLIERQEEWQQQLTALQEHERENERGFDQITIDRRATLEVLNTLAEWFPRLNIGPLRERYERLAKETPRRSPSRSPEPFLGAWKALRGEAEAQYNTAYGGNECRQKDNNNESLDQSCNKEPSKCEGQPPRASQTTLSDLLKACPDALAYLEPIHNERDLVNEAARHRGGFGVHADAWGEGIAAIGPVLAAGVLLWVVQMQNRPAPGARPIQNPGGYFRSMCRLIKEGRVNFEAEIHKLILRNRRPRE</sequence>
<proteinExistence type="predicted"/>
<reference evidence="5" key="1">
    <citation type="submission" date="2016-10" db="EMBL/GenBank/DDBJ databases">
        <authorList>
            <person name="Varghese N."/>
            <person name="Submissions S."/>
        </authorList>
    </citation>
    <scope>NUCLEOTIDE SEQUENCE [LARGE SCALE GENOMIC DNA]</scope>
    <source>
        <strain evidence="5">CGMCC 1.1761</strain>
    </source>
</reference>
<dbReference type="EMBL" id="FMTP01000010">
    <property type="protein sequence ID" value="SCW95748.1"/>
    <property type="molecule type" value="Genomic_DNA"/>
</dbReference>
<feature type="compositionally biased region" description="Polar residues" evidence="1">
    <location>
        <begin position="238"/>
        <end position="247"/>
    </location>
</feature>
<dbReference type="NCBIfam" id="NF040974">
    <property type="entry name" value="RepABC_RepC"/>
    <property type="match status" value="1"/>
</dbReference>
<dbReference type="InterPro" id="IPR005090">
    <property type="entry name" value="RepC_N"/>
</dbReference>
<dbReference type="AlphaFoldDB" id="A0A1G4UQ23"/>
<dbReference type="Proteomes" id="UP000198889">
    <property type="component" value="Unassembled WGS sequence"/>
</dbReference>
<dbReference type="InterPro" id="IPR036388">
    <property type="entry name" value="WH-like_DNA-bd_sf"/>
</dbReference>
<organism evidence="4 5">
    <name type="scientific">Ancylobacter rudongensis</name>
    <dbReference type="NCBI Taxonomy" id="177413"/>
    <lineage>
        <taxon>Bacteria</taxon>
        <taxon>Pseudomonadati</taxon>
        <taxon>Pseudomonadota</taxon>
        <taxon>Alphaproteobacteria</taxon>
        <taxon>Hyphomicrobiales</taxon>
        <taxon>Xanthobacteraceae</taxon>
        <taxon>Ancylobacter</taxon>
    </lineage>
</organism>
<evidence type="ECO:0000313" key="4">
    <source>
        <dbReference type="EMBL" id="SCW95748.1"/>
    </source>
</evidence>
<feature type="domain" description="Plasmid replication protein C N-terminal" evidence="2">
    <location>
        <begin position="23"/>
        <end position="171"/>
    </location>
</feature>
<dbReference type="InterPro" id="IPR021760">
    <property type="entry name" value="RepC_C"/>
</dbReference>
<dbReference type="Gene3D" id="1.10.10.10">
    <property type="entry name" value="Winged helix-like DNA-binding domain superfamily/Winged helix DNA-binding domain"/>
    <property type="match status" value="1"/>
</dbReference>